<evidence type="ECO:0000313" key="1">
    <source>
        <dbReference type="EMBL" id="CAF1347271.1"/>
    </source>
</evidence>
<protein>
    <submittedName>
        <fullName evidence="2">Uncharacterized protein</fullName>
    </submittedName>
</protein>
<comment type="caution">
    <text evidence="2">The sequence shown here is derived from an EMBL/GenBank/DDBJ whole genome shotgun (WGS) entry which is preliminary data.</text>
</comment>
<dbReference type="Proteomes" id="UP000663852">
    <property type="component" value="Unassembled WGS sequence"/>
</dbReference>
<dbReference type="Proteomes" id="UP000663828">
    <property type="component" value="Unassembled WGS sequence"/>
</dbReference>
<name>A0A816FCE0_ADIRI</name>
<sequence>MHGKEVYVSSNSCFMAKQRYMQQQSIEDAKMFDSQDANDGDNHVTIFEKFVEHGMVKYIQNIQFVNIISNHLEHGNDKHRFNLHRNGIDWYCEAERRVHNGRVDFTFRFPTFEYSEFSYDEFEVEYNHRFKPPRGTYHRVDGWREFDAPKFCQYIYNLMSLTRMQSGPCRTRIFVNKLYKRIDIDIIFDSASRQITIIFEYGYPARPDQITQYWY</sequence>
<gene>
    <name evidence="1" type="ORF">EDS130_LOCUS33072</name>
    <name evidence="2" type="ORF">XAT740_LOCUS56497</name>
</gene>
<proteinExistence type="predicted"/>
<dbReference type="EMBL" id="CAJNOJ010000260">
    <property type="protein sequence ID" value="CAF1347271.1"/>
    <property type="molecule type" value="Genomic_DNA"/>
</dbReference>
<dbReference type="AlphaFoldDB" id="A0A816FCE0"/>
<evidence type="ECO:0000313" key="3">
    <source>
        <dbReference type="Proteomes" id="UP000663828"/>
    </source>
</evidence>
<dbReference type="EMBL" id="CAJNOR010011106">
    <property type="protein sequence ID" value="CAF1659084.1"/>
    <property type="molecule type" value="Genomic_DNA"/>
</dbReference>
<reference evidence="2" key="1">
    <citation type="submission" date="2021-02" db="EMBL/GenBank/DDBJ databases">
        <authorList>
            <person name="Nowell W R."/>
        </authorList>
    </citation>
    <scope>NUCLEOTIDE SEQUENCE</scope>
</reference>
<accession>A0A816FCE0</accession>
<organism evidence="2 3">
    <name type="scientific">Adineta ricciae</name>
    <name type="common">Rotifer</name>
    <dbReference type="NCBI Taxonomy" id="249248"/>
    <lineage>
        <taxon>Eukaryota</taxon>
        <taxon>Metazoa</taxon>
        <taxon>Spiralia</taxon>
        <taxon>Gnathifera</taxon>
        <taxon>Rotifera</taxon>
        <taxon>Eurotatoria</taxon>
        <taxon>Bdelloidea</taxon>
        <taxon>Adinetida</taxon>
        <taxon>Adinetidae</taxon>
        <taxon>Adineta</taxon>
    </lineage>
</organism>
<keyword evidence="3" id="KW-1185">Reference proteome</keyword>
<evidence type="ECO:0000313" key="2">
    <source>
        <dbReference type="EMBL" id="CAF1659084.1"/>
    </source>
</evidence>